<comment type="caution">
    <text evidence="2">The sequence shown here is derived from an EMBL/GenBank/DDBJ whole genome shotgun (WGS) entry which is preliminary data.</text>
</comment>
<dbReference type="Proteomes" id="UP000021369">
    <property type="component" value="Unassembled WGS sequence"/>
</dbReference>
<dbReference type="InterPro" id="IPR051396">
    <property type="entry name" value="Bact_Antivir_Def_Nuclease"/>
</dbReference>
<reference evidence="2 3" key="1">
    <citation type="submission" date="2013-06" db="EMBL/GenBank/DDBJ databases">
        <title>Rumen cellulosomics: divergent fiber-degrading strategies revealed by comparative genome-wide analysis of six Ruminococcal strains.</title>
        <authorList>
            <person name="Dassa B."/>
            <person name="Borovok I."/>
            <person name="Lamed R."/>
            <person name="Flint H."/>
            <person name="Yeoman C.J."/>
            <person name="White B."/>
            <person name="Bayer E.A."/>
        </authorList>
    </citation>
    <scope>NUCLEOTIDE SEQUENCE [LARGE SCALE GENOMIC DNA]</scope>
    <source>
        <strain evidence="2 3">SY3</strain>
    </source>
</reference>
<keyword evidence="3" id="KW-1185">Reference proteome</keyword>
<gene>
    <name evidence="2" type="ORF">RASY3_09210</name>
</gene>
<dbReference type="GO" id="GO:0016887">
    <property type="term" value="F:ATP hydrolysis activity"/>
    <property type="evidence" value="ECO:0007669"/>
    <property type="project" value="InterPro"/>
</dbReference>
<accession>A0A011UGU2</accession>
<dbReference type="PANTHER" id="PTHR43581">
    <property type="entry name" value="ATP/GTP PHOSPHATASE"/>
    <property type="match status" value="1"/>
</dbReference>
<organism evidence="2 3">
    <name type="scientific">Ruminococcus albus SY3</name>
    <dbReference type="NCBI Taxonomy" id="1341156"/>
    <lineage>
        <taxon>Bacteria</taxon>
        <taxon>Bacillati</taxon>
        <taxon>Bacillota</taxon>
        <taxon>Clostridia</taxon>
        <taxon>Eubacteriales</taxon>
        <taxon>Oscillospiraceae</taxon>
        <taxon>Ruminococcus</taxon>
    </lineage>
</organism>
<dbReference type="PANTHER" id="PTHR43581:SF4">
    <property type="entry name" value="ATP_GTP PHOSPHATASE"/>
    <property type="match status" value="1"/>
</dbReference>
<dbReference type="GO" id="GO:0005524">
    <property type="term" value="F:ATP binding"/>
    <property type="evidence" value="ECO:0007669"/>
    <property type="project" value="InterPro"/>
</dbReference>
<evidence type="ECO:0000259" key="1">
    <source>
        <dbReference type="Pfam" id="PF13304"/>
    </source>
</evidence>
<dbReference type="InterPro" id="IPR003959">
    <property type="entry name" value="ATPase_AAA_core"/>
</dbReference>
<dbReference type="EMBL" id="JEOB01000002">
    <property type="protein sequence ID" value="EXM39899.1"/>
    <property type="molecule type" value="Genomic_DNA"/>
</dbReference>
<protein>
    <recommendedName>
        <fullName evidence="1">ATPase AAA-type core domain-containing protein</fullName>
    </recommendedName>
</protein>
<dbReference type="RefSeq" id="WP_037287183.1">
    <property type="nucleotide sequence ID" value="NZ_JEOB01000002.1"/>
</dbReference>
<evidence type="ECO:0000313" key="2">
    <source>
        <dbReference type="EMBL" id="EXM39899.1"/>
    </source>
</evidence>
<dbReference type="SUPFAM" id="SSF52540">
    <property type="entry name" value="P-loop containing nucleoside triphosphate hydrolases"/>
    <property type="match status" value="1"/>
</dbReference>
<name>A0A011UGU2_RUMAL</name>
<dbReference type="InterPro" id="IPR027417">
    <property type="entry name" value="P-loop_NTPase"/>
</dbReference>
<dbReference type="OrthoDB" id="1093370at2"/>
<dbReference type="PATRIC" id="fig|1341156.4.peg.1142"/>
<dbReference type="Gene3D" id="3.40.50.300">
    <property type="entry name" value="P-loop containing nucleotide triphosphate hydrolases"/>
    <property type="match status" value="1"/>
</dbReference>
<feature type="non-terminal residue" evidence="2">
    <location>
        <position position="1"/>
    </location>
</feature>
<evidence type="ECO:0000313" key="3">
    <source>
        <dbReference type="Proteomes" id="UP000021369"/>
    </source>
</evidence>
<dbReference type="AlphaFoldDB" id="A0A011UGU2"/>
<feature type="domain" description="ATPase AAA-type core" evidence="1">
    <location>
        <begin position="174"/>
        <end position="447"/>
    </location>
</feature>
<dbReference type="Pfam" id="PF13304">
    <property type="entry name" value="AAA_21"/>
    <property type="match status" value="1"/>
</dbReference>
<sequence>EYHHYDDYSYCTKYYAYKKINNENTFLGCVKIGCLNLSEKVESGVSNNGFASYSIDQIMPTDEFNNLENDYFSLGQSIDYYKNINDIFGNDADEYYKSLNDLAYSIDKFKSLYNDKEPCLVYSLLRELHYTNVIQFNRISHGECENTRYDFDIYYKDEKLPIIVDPDENPPSNIHVLIGRNGVGKTFLLYNIVCHLLENMELIIDKNSSHKYKYSEAFKVDAERNSFAGVIGVSFSAFDDGLSSIQVKSESESLLENQHMKDDFKKKYKYIGLLKRNTNRHDIDDTRESNNEESDFEKEKNKEIQFITKSANEMCAEFVNSLKRIKTDRVKRETFIETCDQLKTDSMFSDNEFIKLLNNYLTQGNKVEEYIDRIERFFYMLSSGHMVIILSLTCLCEAIYEKTIVIIDEPEIHLHPPLLSTYIRSLSFMLRKKNAVAILATHSPIVLQEVPSCCVTKVIRKDDNMSFIRIENETFASGTDLITREIFGYDILKTGFYKLIEDNLKEDFEATMKYFNDRVGSLGQMLMLDLLSEQENENDQT</sequence>
<proteinExistence type="predicted"/>